<dbReference type="PANTHER" id="PTHR43026:SF1">
    <property type="entry name" value="2-HYDROXYACID DEHYDROGENASE HOMOLOG 1-RELATED"/>
    <property type="match status" value="1"/>
</dbReference>
<protein>
    <submittedName>
        <fullName evidence="6">Phenyllactate dehydrogenase</fullName>
        <ecNumber evidence="6">1.1.1.-</ecNumber>
    </submittedName>
</protein>
<dbReference type="EC" id="1.1.1.-" evidence="6"/>
<keyword evidence="2" id="KW-0520">NAD</keyword>
<evidence type="ECO:0000256" key="2">
    <source>
        <dbReference type="ARBA" id="ARBA00023027"/>
    </source>
</evidence>
<dbReference type="InterPro" id="IPR006139">
    <property type="entry name" value="D-isomer_2_OHA_DH_cat_dom"/>
</dbReference>
<dbReference type="CDD" id="cd12184">
    <property type="entry name" value="HGDH_like"/>
    <property type="match status" value="1"/>
</dbReference>
<dbReference type="EMBL" id="CP007806">
    <property type="protein sequence ID" value="AIG25180.1"/>
    <property type="molecule type" value="Genomic_DNA"/>
</dbReference>
<dbReference type="Proteomes" id="UP000005850">
    <property type="component" value="Chromosome"/>
</dbReference>
<evidence type="ECO:0000256" key="1">
    <source>
        <dbReference type="ARBA" id="ARBA00005854"/>
    </source>
</evidence>
<evidence type="ECO:0000313" key="7">
    <source>
        <dbReference type="Proteomes" id="UP000005850"/>
    </source>
</evidence>
<dbReference type="AlphaFoldDB" id="A0A075R6E9"/>
<proteinExistence type="inferred from homology"/>
<dbReference type="RefSeq" id="WP_003335318.1">
    <property type="nucleotide sequence ID" value="NZ_CP007806.1"/>
</dbReference>
<evidence type="ECO:0000313" key="6">
    <source>
        <dbReference type="EMBL" id="AIG25180.1"/>
    </source>
</evidence>
<dbReference type="InterPro" id="IPR006140">
    <property type="entry name" value="D-isomer_DH_NAD-bd"/>
</dbReference>
<accession>A0A075R6E9</accession>
<dbReference type="SUPFAM" id="SSF52283">
    <property type="entry name" value="Formate/glycerate dehydrogenase catalytic domain-like"/>
    <property type="match status" value="1"/>
</dbReference>
<dbReference type="STRING" id="1042163.BRLA_c008390"/>
<comment type="similarity">
    <text evidence="1 3">Belongs to the D-isomer specific 2-hydroxyacid dehydrogenase family.</text>
</comment>
<keyword evidence="7" id="KW-1185">Reference proteome</keyword>
<feature type="domain" description="D-isomer specific 2-hydroxyacid dehydrogenase catalytic" evidence="4">
    <location>
        <begin position="7"/>
        <end position="332"/>
    </location>
</feature>
<dbReference type="PROSITE" id="PS00065">
    <property type="entry name" value="D_2_HYDROXYACID_DH_1"/>
    <property type="match status" value="1"/>
</dbReference>
<dbReference type="HOGENOM" id="CLU_019796_1_1_9"/>
<sequence length="333" mass="37214">MKTVNLVCYGVRDVEVEFFKKLNKFNYNLTLVTDLMNDTNVEMAKGADAVMVRGNCKATRTNIEKLASYGVKYLLTRTVGFNHIDLQAVKDCGMKAARVPAYSPNAISELALTLGMMLMRNASYTANKTKDKDFTVDASMFSKEIRNCTVGILGTGKIGLTTAKLFKGLGAHVVAYDVFENEAAKIIVDYLPLDEVLAKSDLVSVHVPFFKDQNYKMINDEFLAKMKDQAVLINTSRGELQDNEAILRALETNKLAGFGTDVFENESTFFFKNLKDQALPNETIEKLINMFPRVLVTPHIGSYTDEALTNMVEISYENLYSFLTQGRCDNEVA</sequence>
<dbReference type="InterPro" id="IPR029752">
    <property type="entry name" value="D-isomer_DH_CS1"/>
</dbReference>
<feature type="domain" description="D-isomer specific 2-hydroxyacid dehydrogenase NAD-binding" evidence="5">
    <location>
        <begin position="114"/>
        <end position="301"/>
    </location>
</feature>
<name>A0A075R6E9_BRELA</name>
<dbReference type="eggNOG" id="COG1052">
    <property type="taxonomic scope" value="Bacteria"/>
</dbReference>
<dbReference type="PANTHER" id="PTHR43026">
    <property type="entry name" value="2-HYDROXYACID DEHYDROGENASE HOMOLOG 1-RELATED"/>
    <property type="match status" value="1"/>
</dbReference>
<dbReference type="InterPro" id="IPR058205">
    <property type="entry name" value="D-LDH-like"/>
</dbReference>
<dbReference type="InterPro" id="IPR036291">
    <property type="entry name" value="NAD(P)-bd_dom_sf"/>
</dbReference>
<dbReference type="Pfam" id="PF00389">
    <property type="entry name" value="2-Hacid_dh"/>
    <property type="match status" value="1"/>
</dbReference>
<dbReference type="Pfam" id="PF02826">
    <property type="entry name" value="2-Hacid_dh_C"/>
    <property type="match status" value="1"/>
</dbReference>
<evidence type="ECO:0000256" key="3">
    <source>
        <dbReference type="RuleBase" id="RU003719"/>
    </source>
</evidence>
<reference evidence="6 7" key="1">
    <citation type="journal article" date="2011" name="J. Bacteriol.">
        <title>Genome sequence of Brevibacillus laterosporus LMG 15441, a pathogen of invertebrates.</title>
        <authorList>
            <person name="Djukic M."/>
            <person name="Poehlein A."/>
            <person name="Thurmer A."/>
            <person name="Daniel R."/>
        </authorList>
    </citation>
    <scope>NUCLEOTIDE SEQUENCE [LARGE SCALE GENOMIC DNA]</scope>
    <source>
        <strain evidence="6 7">LMG 15441</strain>
    </source>
</reference>
<evidence type="ECO:0000259" key="4">
    <source>
        <dbReference type="Pfam" id="PF00389"/>
    </source>
</evidence>
<dbReference type="GO" id="GO:0008720">
    <property type="term" value="F:D-lactate dehydrogenase (NAD+) activity"/>
    <property type="evidence" value="ECO:0007669"/>
    <property type="project" value="TreeGrafter"/>
</dbReference>
<gene>
    <name evidence="6" type="ORF">BRLA_c008390</name>
</gene>
<keyword evidence="3 6" id="KW-0560">Oxidoreductase</keyword>
<evidence type="ECO:0000259" key="5">
    <source>
        <dbReference type="Pfam" id="PF02826"/>
    </source>
</evidence>
<dbReference type="SUPFAM" id="SSF51735">
    <property type="entry name" value="NAD(P)-binding Rossmann-fold domains"/>
    <property type="match status" value="1"/>
</dbReference>
<organism evidence="6 7">
    <name type="scientific">Brevibacillus laterosporus LMG 15441</name>
    <dbReference type="NCBI Taxonomy" id="1042163"/>
    <lineage>
        <taxon>Bacteria</taxon>
        <taxon>Bacillati</taxon>
        <taxon>Bacillota</taxon>
        <taxon>Bacilli</taxon>
        <taxon>Bacillales</taxon>
        <taxon>Paenibacillaceae</taxon>
        <taxon>Brevibacillus</taxon>
    </lineage>
</organism>
<dbReference type="KEGG" id="blr:BRLA_c008390"/>
<dbReference type="Gene3D" id="3.40.50.720">
    <property type="entry name" value="NAD(P)-binding Rossmann-like Domain"/>
    <property type="match status" value="2"/>
</dbReference>
<dbReference type="GO" id="GO:0051287">
    <property type="term" value="F:NAD binding"/>
    <property type="evidence" value="ECO:0007669"/>
    <property type="project" value="InterPro"/>
</dbReference>